<dbReference type="InParanoid" id="A0A0U5JAR5"/>
<dbReference type="Proteomes" id="UP000069902">
    <property type="component" value="Chromosome cPNK"/>
</dbReference>
<evidence type="ECO:0000256" key="6">
    <source>
        <dbReference type="ARBA" id="ARBA00022485"/>
    </source>
</evidence>
<dbReference type="PANTHER" id="PTHR30538">
    <property type="entry name" value="LYSINE 2,3-AMINOMUTASE-RELATED"/>
    <property type="match status" value="1"/>
</dbReference>
<evidence type="ECO:0000256" key="10">
    <source>
        <dbReference type="ARBA" id="ARBA00023004"/>
    </source>
</evidence>
<keyword evidence="12 17" id="KW-0413">Isomerase</keyword>
<evidence type="ECO:0000256" key="2">
    <source>
        <dbReference type="ARBA" id="ARBA00001933"/>
    </source>
</evidence>
<evidence type="ECO:0000256" key="14">
    <source>
        <dbReference type="PIRSR" id="PIRSR004911-1"/>
    </source>
</evidence>
<feature type="binding site" evidence="14">
    <location>
        <position position="117"/>
    </location>
    <ligand>
        <name>[4Fe-4S] cluster</name>
        <dbReference type="ChEBI" id="CHEBI:49883"/>
        <note>4Fe-4S-S-AdoMet</note>
    </ligand>
</feature>
<keyword evidence="6 14" id="KW-0004">4Fe-4S</keyword>
<dbReference type="SUPFAM" id="SSF102114">
    <property type="entry name" value="Radical SAM enzymes"/>
    <property type="match status" value="1"/>
</dbReference>
<dbReference type="Gene3D" id="3.20.20.70">
    <property type="entry name" value="Aldolase class I"/>
    <property type="match status" value="1"/>
</dbReference>
<dbReference type="GO" id="GO:0016853">
    <property type="term" value="F:isomerase activity"/>
    <property type="evidence" value="ECO:0007669"/>
    <property type="project" value="UniProtKB-KW"/>
</dbReference>
<feature type="binding site" evidence="14">
    <location>
        <position position="124"/>
    </location>
    <ligand>
        <name>[4Fe-4S] cluster</name>
        <dbReference type="ChEBI" id="CHEBI:49883"/>
        <note>4Fe-4S-S-AdoMet</note>
    </ligand>
</feature>
<evidence type="ECO:0000256" key="9">
    <source>
        <dbReference type="ARBA" id="ARBA00022898"/>
    </source>
</evidence>
<evidence type="ECO:0000256" key="13">
    <source>
        <dbReference type="ARBA" id="ARBA00030756"/>
    </source>
</evidence>
<comment type="similarity">
    <text evidence="4">Belongs to the radical SAM superfamily. KamA family.</text>
</comment>
<protein>
    <recommendedName>
        <fullName evidence="5">L-lysine 2,3-aminomutase</fullName>
    </recommendedName>
    <alternativeName>
        <fullName evidence="13">EF-P post-translational modification enzyme B</fullName>
    </alternativeName>
</protein>
<evidence type="ECO:0000256" key="1">
    <source>
        <dbReference type="ARBA" id="ARBA00001352"/>
    </source>
</evidence>
<dbReference type="GO" id="GO:0051539">
    <property type="term" value="F:4 iron, 4 sulfur cluster binding"/>
    <property type="evidence" value="ECO:0007669"/>
    <property type="project" value="UniProtKB-KW"/>
</dbReference>
<keyword evidence="9 15" id="KW-0663">Pyridoxal phosphate</keyword>
<evidence type="ECO:0000256" key="7">
    <source>
        <dbReference type="ARBA" id="ARBA00022691"/>
    </source>
</evidence>
<dbReference type="InterPro" id="IPR022462">
    <property type="entry name" value="EpmB"/>
</dbReference>
<dbReference type="PATRIC" id="fig|389348.3.peg.271"/>
<keyword evidence="8 14" id="KW-0479">Metal-binding</keyword>
<feature type="modified residue" description="N6-(pyridoxal phosphate)lysine" evidence="15">
    <location>
        <position position="326"/>
    </location>
</feature>
<dbReference type="SFLD" id="SFLDS00029">
    <property type="entry name" value="Radical_SAM"/>
    <property type="match status" value="1"/>
</dbReference>
<feature type="binding site" evidence="14">
    <location>
        <position position="121"/>
    </location>
    <ligand>
        <name>[4Fe-4S] cluster</name>
        <dbReference type="ChEBI" id="CHEBI:49883"/>
        <note>4Fe-4S-S-AdoMet</note>
    </ligand>
</feature>
<evidence type="ECO:0000256" key="5">
    <source>
        <dbReference type="ARBA" id="ARBA00022363"/>
    </source>
</evidence>
<comment type="cofactor">
    <cofactor evidence="3">
        <name>[4Fe-4S] cluster</name>
        <dbReference type="ChEBI" id="CHEBI:49883"/>
    </cofactor>
</comment>
<dbReference type="SFLD" id="SFLDG01070">
    <property type="entry name" value="PLP-dependent"/>
    <property type="match status" value="1"/>
</dbReference>
<keyword evidence="11 14" id="KW-0411">Iron-sulfur</keyword>
<feature type="domain" description="Radical SAM core" evidence="16">
    <location>
        <begin position="103"/>
        <end position="323"/>
    </location>
</feature>
<evidence type="ECO:0000256" key="8">
    <source>
        <dbReference type="ARBA" id="ARBA00022723"/>
    </source>
</evidence>
<organism evidence="17 18">
    <name type="scientific">Candidatus Protochlamydia naegleriophila</name>
    <dbReference type="NCBI Taxonomy" id="389348"/>
    <lineage>
        <taxon>Bacteria</taxon>
        <taxon>Pseudomonadati</taxon>
        <taxon>Chlamydiota</taxon>
        <taxon>Chlamydiia</taxon>
        <taxon>Parachlamydiales</taxon>
        <taxon>Parachlamydiaceae</taxon>
        <taxon>Candidatus Protochlamydia</taxon>
    </lineage>
</organism>
<dbReference type="CDD" id="cd01335">
    <property type="entry name" value="Radical_SAM"/>
    <property type="match status" value="1"/>
</dbReference>
<dbReference type="STRING" id="389348.PNK_0239"/>
<evidence type="ECO:0000259" key="16">
    <source>
        <dbReference type="PROSITE" id="PS51918"/>
    </source>
</evidence>
<evidence type="ECO:0000256" key="11">
    <source>
        <dbReference type="ARBA" id="ARBA00023014"/>
    </source>
</evidence>
<gene>
    <name evidence="17" type="primary">kamA</name>
    <name evidence="17" type="ORF">PNK_0239</name>
</gene>
<evidence type="ECO:0000313" key="18">
    <source>
        <dbReference type="Proteomes" id="UP000069902"/>
    </source>
</evidence>
<dbReference type="GO" id="GO:0046872">
    <property type="term" value="F:metal ion binding"/>
    <property type="evidence" value="ECO:0007669"/>
    <property type="project" value="UniProtKB-KW"/>
</dbReference>
<accession>A0A0U5JAR5</accession>
<dbReference type="InterPro" id="IPR058240">
    <property type="entry name" value="rSAM_sf"/>
</dbReference>
<dbReference type="AlphaFoldDB" id="A0A0U5JAR5"/>
<dbReference type="RefSeq" id="WP_059059790.1">
    <property type="nucleotide sequence ID" value="NZ_LN879502.1"/>
</dbReference>
<dbReference type="PROSITE" id="PS51918">
    <property type="entry name" value="RADICAL_SAM"/>
    <property type="match status" value="1"/>
</dbReference>
<evidence type="ECO:0000256" key="15">
    <source>
        <dbReference type="PIRSR" id="PIRSR603739-50"/>
    </source>
</evidence>
<evidence type="ECO:0000256" key="12">
    <source>
        <dbReference type="ARBA" id="ARBA00023235"/>
    </source>
</evidence>
<evidence type="ECO:0000256" key="3">
    <source>
        <dbReference type="ARBA" id="ARBA00001966"/>
    </source>
</evidence>
<proteinExistence type="inferred from homology"/>
<dbReference type="SFLD" id="SFLDF00314">
    <property type="entry name" value="L-lysine_2_3-aminomutase_(yjeK"/>
    <property type="match status" value="1"/>
</dbReference>
<dbReference type="InterPro" id="IPR003739">
    <property type="entry name" value="Lys_aminomutase/Glu_NH3_mut"/>
</dbReference>
<name>A0A0U5JAR5_9BACT</name>
<evidence type="ECO:0000313" key="17">
    <source>
        <dbReference type="EMBL" id="CUI15876.1"/>
    </source>
</evidence>
<evidence type="ECO:0000256" key="4">
    <source>
        <dbReference type="ARBA" id="ARBA00008703"/>
    </source>
</evidence>
<dbReference type="NCBIfam" id="TIGR00238">
    <property type="entry name" value="KamA family radical SAM protein"/>
    <property type="match status" value="1"/>
</dbReference>
<keyword evidence="10" id="KW-0408">Iron</keyword>
<reference evidence="18" key="1">
    <citation type="submission" date="2015-09" db="EMBL/GenBank/DDBJ databases">
        <authorList>
            <person name="Bertelli C."/>
        </authorList>
    </citation>
    <scope>NUCLEOTIDE SEQUENCE [LARGE SCALE GENOMIC DNA]</scope>
    <source>
        <strain evidence="18">KNic</strain>
    </source>
</reference>
<keyword evidence="7" id="KW-0949">S-adenosyl-L-methionine</keyword>
<dbReference type="InterPro" id="IPR013785">
    <property type="entry name" value="Aldolase_TIM"/>
</dbReference>
<dbReference type="PANTHER" id="PTHR30538:SF1">
    <property type="entry name" value="L-LYSINE 2,3-AMINOMUTASE"/>
    <property type="match status" value="1"/>
</dbReference>
<sequence>MFHSSPLSSPAPWRLLLRKNFNRVEALADYLELTDDQRQQLLVKPGFPINVPLRLAQKMAKGSLEDPLVKQFLPTKQETDNHPLFVVDPVGDELCRKAPKLLHKYHGRVLLVCTSACAMHCRYCFRQNFSYEVEDKSFLEELKTIREDSSIHEVILSGGDPLSLSNELLEELLVQLDGIAHVKRIRFHTRFPIGIPERIDDRLLSLLEACSKQLYIVIHCNHPRELDEEIFGRLKALQKLGCVLLNQAVLLKGVNDDVAVLEELCEALSNRGILPYYLHQLDRVQGTAHFEVEEEKGLALIKELAKRLSGYAIPRYVREISGEPHKTPL</sequence>
<keyword evidence="18" id="KW-1185">Reference proteome</keyword>
<comment type="catalytic activity">
    <reaction evidence="1">
        <text>L-lysine = D-beta-lysine</text>
        <dbReference type="Rhea" id="RHEA:44148"/>
        <dbReference type="ChEBI" id="CHEBI:32551"/>
        <dbReference type="ChEBI" id="CHEBI:84138"/>
    </reaction>
</comment>
<dbReference type="PIRSF" id="PIRSF004911">
    <property type="entry name" value="DUF160"/>
    <property type="match status" value="1"/>
</dbReference>
<dbReference type="InterPro" id="IPR007197">
    <property type="entry name" value="rSAM"/>
</dbReference>
<dbReference type="Pfam" id="PF04055">
    <property type="entry name" value="Radical_SAM"/>
    <property type="match status" value="1"/>
</dbReference>
<comment type="cofactor">
    <cofactor evidence="2 15">
        <name>pyridoxal 5'-phosphate</name>
        <dbReference type="ChEBI" id="CHEBI:597326"/>
    </cofactor>
</comment>
<dbReference type="FunCoup" id="A0A0U5JAR5">
    <property type="interactions" value="55"/>
</dbReference>
<dbReference type="KEGG" id="pnl:PNK_0239"/>
<dbReference type="EMBL" id="LN879502">
    <property type="protein sequence ID" value="CUI15876.1"/>
    <property type="molecule type" value="Genomic_DNA"/>
</dbReference>